<feature type="chain" id="PRO_5024356878" description="VWA domain-containing protein" evidence="2">
    <location>
        <begin position="22"/>
        <end position="545"/>
    </location>
</feature>
<name>A0A5R8WTI1_9BACT</name>
<dbReference type="RefSeq" id="WP_138076839.1">
    <property type="nucleotide sequence ID" value="NZ_VAJM01000003.1"/>
</dbReference>
<organism evidence="3 4">
    <name type="scientific">Hymenobacter jeollabukensis</name>
    <dbReference type="NCBI Taxonomy" id="2025313"/>
    <lineage>
        <taxon>Bacteria</taxon>
        <taxon>Pseudomonadati</taxon>
        <taxon>Bacteroidota</taxon>
        <taxon>Cytophagia</taxon>
        <taxon>Cytophagales</taxon>
        <taxon>Hymenobacteraceae</taxon>
        <taxon>Hymenobacter</taxon>
    </lineage>
</organism>
<feature type="signal peptide" evidence="2">
    <location>
        <begin position="1"/>
        <end position="21"/>
    </location>
</feature>
<evidence type="ECO:0000256" key="1">
    <source>
        <dbReference type="SAM" id="Coils"/>
    </source>
</evidence>
<proteinExistence type="predicted"/>
<keyword evidence="1" id="KW-0175">Coiled coil</keyword>
<evidence type="ECO:0000313" key="4">
    <source>
        <dbReference type="Proteomes" id="UP000305517"/>
    </source>
</evidence>
<evidence type="ECO:0008006" key="5">
    <source>
        <dbReference type="Google" id="ProtNLM"/>
    </source>
</evidence>
<keyword evidence="4" id="KW-1185">Reference proteome</keyword>
<protein>
    <recommendedName>
        <fullName evidence="5">VWA domain-containing protein</fullName>
    </recommendedName>
</protein>
<reference evidence="3 4" key="1">
    <citation type="submission" date="2019-05" db="EMBL/GenBank/DDBJ databases">
        <title>Hymenobacter edaphi sp. nov., isolated from abandoned arsenic-contaminated farmland soil.</title>
        <authorList>
            <person name="Nie L."/>
        </authorList>
    </citation>
    <scope>NUCLEOTIDE SEQUENCE [LARGE SCALE GENOMIC DNA]</scope>
    <source>
        <strain evidence="3 4">1-3-3-8</strain>
    </source>
</reference>
<dbReference type="EMBL" id="VAJM01000003">
    <property type="protein sequence ID" value="TLM94107.1"/>
    <property type="molecule type" value="Genomic_DNA"/>
</dbReference>
<accession>A0A5R8WTI1</accession>
<dbReference type="OrthoDB" id="976903at2"/>
<dbReference type="Proteomes" id="UP000305517">
    <property type="component" value="Unassembled WGS sequence"/>
</dbReference>
<comment type="caution">
    <text evidence="3">The sequence shown here is derived from an EMBL/GenBank/DDBJ whole genome shotgun (WGS) entry which is preliminary data.</text>
</comment>
<evidence type="ECO:0000313" key="3">
    <source>
        <dbReference type="EMBL" id="TLM94107.1"/>
    </source>
</evidence>
<feature type="coiled-coil region" evidence="1">
    <location>
        <begin position="150"/>
        <end position="177"/>
    </location>
</feature>
<sequence length="545" mass="61325">MRAFLLLLFVFLTLGAAPARAQQPTPTRVIEALYDQLSAYQLRRYQPDSGYQLLTLPSTFSGPELAALRLRERQLVRVDLVYSAYRFDPKFSQRQLNIDRLRNLDERLPGLLMDPSITWNLIEQTGCTTPDECQQYFHGFVLYIEKRYTKADTKAEIGRLTARLNATEKKIERIRAVRKSPGKPLACGYPHVEDKLRKLTKRIKKAYDCTQKDRRPRTVTFQAEVSRQGKVLNVRLPAVDSAGAAAPPCPEELTGAIAEGLAFTDGFLLGKQRLPFTVTGRLSLPLRPQQGFKVTGYYLADSLMRKYRVKLLRDGCQARQLRPGDATEEDPIPNPDPNVVTRVLERHPDWQKQTVVADVTGSMYPYTADLLIWLQLAAAGPEKTFVFFNDGDDLPDKQKRLGQTGGLYDARTNDYGRIRQRVIEAMGAGGGGDAPENDCEALLRAHQLAPEAQDIILVADNHTFPRDTKLLEGTRLPVKIILCGVTDHINPKYLALARRYGYSLHTLDTDLTNLSELPDNQITIIEGVRYQTTPGGFRRVSGRAE</sequence>
<evidence type="ECO:0000256" key="2">
    <source>
        <dbReference type="SAM" id="SignalP"/>
    </source>
</evidence>
<dbReference type="AlphaFoldDB" id="A0A5R8WTI1"/>
<gene>
    <name evidence="3" type="ORF">FDY95_08765</name>
</gene>
<keyword evidence="2" id="KW-0732">Signal</keyword>